<dbReference type="InterPro" id="IPR047272">
    <property type="entry name" value="S49_SppA_C"/>
</dbReference>
<evidence type="ECO:0000256" key="5">
    <source>
        <dbReference type="SAM" id="MobiDB-lite"/>
    </source>
</evidence>
<accession>A0A4P9ZLY9</accession>
<dbReference type="PANTHER" id="PTHR33209">
    <property type="entry name" value="PROTEASE 4"/>
    <property type="match status" value="1"/>
</dbReference>
<keyword evidence="4" id="KW-0720">Serine protease</keyword>
<feature type="domain" description="Peptidase S49" evidence="6">
    <location>
        <begin position="371"/>
        <end position="509"/>
    </location>
</feature>
<keyword evidence="2" id="KW-0645">Protease</keyword>
<evidence type="ECO:0000313" key="8">
    <source>
        <dbReference type="Proteomes" id="UP000268162"/>
    </source>
</evidence>
<keyword evidence="3" id="KW-0378">Hydrolase</keyword>
<protein>
    <submittedName>
        <fullName evidence="7">Peptidase family S49-domain-containing protein</fullName>
    </submittedName>
</protein>
<evidence type="ECO:0000256" key="2">
    <source>
        <dbReference type="ARBA" id="ARBA00022670"/>
    </source>
</evidence>
<dbReference type="STRING" id="215637.A0A4P9ZLY9"/>
<gene>
    <name evidence="7" type="ORF">BJ085DRAFT_32007</name>
</gene>
<reference evidence="8" key="1">
    <citation type="journal article" date="2018" name="Nat. Microbiol.">
        <title>Leveraging single-cell genomics to expand the fungal tree of life.</title>
        <authorList>
            <person name="Ahrendt S.R."/>
            <person name="Quandt C.A."/>
            <person name="Ciobanu D."/>
            <person name="Clum A."/>
            <person name="Salamov A."/>
            <person name="Andreopoulos B."/>
            <person name="Cheng J.F."/>
            <person name="Woyke T."/>
            <person name="Pelin A."/>
            <person name="Henrissat B."/>
            <person name="Reynolds N.K."/>
            <person name="Benny G.L."/>
            <person name="Smith M.E."/>
            <person name="James T.Y."/>
            <person name="Grigoriev I.V."/>
        </authorList>
    </citation>
    <scope>NUCLEOTIDE SEQUENCE [LARGE SCALE GENOMIC DNA]</scope>
    <source>
        <strain evidence="8">RSA 468</strain>
    </source>
</reference>
<proteinExistence type="inferred from homology"/>
<dbReference type="Proteomes" id="UP000268162">
    <property type="component" value="Unassembled WGS sequence"/>
</dbReference>
<feature type="compositionally biased region" description="Low complexity" evidence="5">
    <location>
        <begin position="574"/>
        <end position="588"/>
    </location>
</feature>
<organism evidence="7 8">
    <name type="scientific">Dimargaris cristalligena</name>
    <dbReference type="NCBI Taxonomy" id="215637"/>
    <lineage>
        <taxon>Eukaryota</taxon>
        <taxon>Fungi</taxon>
        <taxon>Fungi incertae sedis</taxon>
        <taxon>Zoopagomycota</taxon>
        <taxon>Kickxellomycotina</taxon>
        <taxon>Dimargaritomycetes</taxon>
        <taxon>Dimargaritales</taxon>
        <taxon>Dimargaritaceae</taxon>
        <taxon>Dimargaris</taxon>
    </lineage>
</organism>
<dbReference type="AlphaFoldDB" id="A0A4P9ZLY9"/>
<comment type="similarity">
    <text evidence="1">Belongs to the peptidase S49 family.</text>
</comment>
<dbReference type="InterPro" id="IPR002142">
    <property type="entry name" value="Peptidase_S49"/>
</dbReference>
<dbReference type="InterPro" id="IPR029045">
    <property type="entry name" value="ClpP/crotonase-like_dom_sf"/>
</dbReference>
<dbReference type="GO" id="GO:0006508">
    <property type="term" value="P:proteolysis"/>
    <property type="evidence" value="ECO:0007669"/>
    <property type="project" value="UniProtKB-KW"/>
</dbReference>
<dbReference type="EMBL" id="ML003321">
    <property type="protein sequence ID" value="RKP34183.1"/>
    <property type="molecule type" value="Genomic_DNA"/>
</dbReference>
<dbReference type="SUPFAM" id="SSF52096">
    <property type="entry name" value="ClpP/crotonase"/>
    <property type="match status" value="2"/>
</dbReference>
<evidence type="ECO:0000256" key="3">
    <source>
        <dbReference type="ARBA" id="ARBA00022801"/>
    </source>
</evidence>
<evidence type="ECO:0000259" key="6">
    <source>
        <dbReference type="Pfam" id="PF01343"/>
    </source>
</evidence>
<name>A0A4P9ZLY9_9FUNG</name>
<sequence>MAQRRRNTVHPDTTLTWRVTSQSVVESHSARDGLAMLERLSSFGDDDSAPTMTILEASRALSFAALDPNIVRLVVDMSTDGQASGGGMNSPDPLSAAQVQEIRQAVLDFKQWKDATLGPGNCETVLVTDTFGHQLDYYFASAFDEVHMQPTGYIPFSGMSRNLPFFKNALERLGIDVYVETREEFKSFPSVFNHTQLPPPQRANTEALLASLNDIIKRDIQATRGRTMEERAALGQGQALAEITKLSNEGIIFAPTAVSKGMVDKLGYYPDIVNADKYPKRMDLAHYFGCNKLSPANSGLKATSRVGVVYLRGAIERSNGEFSPRKVARAIREAADADDIDAIVFRVDSGGGDPIGSDTIAQAVDYARTIKKKPVIASYAGSAASGAYLATAQCDYIFAQPLTVTGSIGVAMTKVTIQDKFLDRLGITVDTYTSGSTIDSPLHALSAEDKDRYKRIADFIYDDFLQRVQTGRQFTSEYLKTVAGGRVFTGLQAHQNGLVDGLGGILDAVGFAVLTARAREDPGSGDSPSPNQQVINRVRASLAKGYVPPNASAEADTDDSLSTEGPGASKDSDSASSTDSDHSSTSGKAAQSAIHPAKFFSTRLVTPTTEIEIFPRTKSFSERFWGCSSTSEQLELVTQYLQFQMAHAATNAINGLMSQLGQAVQAETGITTMSTQPQVTAAMDTRVRR</sequence>
<keyword evidence="8" id="KW-1185">Reference proteome</keyword>
<feature type="region of interest" description="Disordered" evidence="5">
    <location>
        <begin position="548"/>
        <end position="592"/>
    </location>
</feature>
<dbReference type="Gene3D" id="6.20.330.10">
    <property type="match status" value="1"/>
</dbReference>
<dbReference type="Gene3D" id="3.90.226.10">
    <property type="entry name" value="2-enoyl-CoA Hydratase, Chain A, domain 1"/>
    <property type="match status" value="2"/>
</dbReference>
<feature type="domain" description="Peptidase S49" evidence="6">
    <location>
        <begin position="134"/>
        <end position="275"/>
    </location>
</feature>
<dbReference type="GO" id="GO:0008236">
    <property type="term" value="F:serine-type peptidase activity"/>
    <property type="evidence" value="ECO:0007669"/>
    <property type="project" value="UniProtKB-KW"/>
</dbReference>
<evidence type="ECO:0000256" key="1">
    <source>
        <dbReference type="ARBA" id="ARBA00008683"/>
    </source>
</evidence>
<dbReference type="PANTHER" id="PTHR33209:SF1">
    <property type="entry name" value="PEPTIDASE S49 DOMAIN-CONTAINING PROTEIN"/>
    <property type="match status" value="1"/>
</dbReference>
<evidence type="ECO:0000256" key="4">
    <source>
        <dbReference type="ARBA" id="ARBA00022825"/>
    </source>
</evidence>
<evidence type="ECO:0000313" key="7">
    <source>
        <dbReference type="EMBL" id="RKP34183.1"/>
    </source>
</evidence>
<dbReference type="Pfam" id="PF01343">
    <property type="entry name" value="Peptidase_S49"/>
    <property type="match status" value="2"/>
</dbReference>
<dbReference type="CDD" id="cd07023">
    <property type="entry name" value="S49_Sppa_N_C"/>
    <property type="match status" value="1"/>
</dbReference>